<evidence type="ECO:0000313" key="3">
    <source>
        <dbReference type="Proteomes" id="UP000323386"/>
    </source>
</evidence>
<accession>A0A5C3EYZ1</accession>
<protein>
    <submittedName>
        <fullName evidence="2">Uncharacterized protein</fullName>
    </submittedName>
</protein>
<dbReference type="EMBL" id="OOIP01000004">
    <property type="protein sequence ID" value="SPO36241.1"/>
    <property type="molecule type" value="Genomic_DNA"/>
</dbReference>
<evidence type="ECO:0000256" key="1">
    <source>
        <dbReference type="SAM" id="SignalP"/>
    </source>
</evidence>
<dbReference type="Proteomes" id="UP000323386">
    <property type="component" value="Unassembled WGS sequence"/>
</dbReference>
<name>A0A5C3EYZ1_9BASI</name>
<evidence type="ECO:0000313" key="2">
    <source>
        <dbReference type="EMBL" id="SPO36241.1"/>
    </source>
</evidence>
<proteinExistence type="predicted"/>
<reference evidence="2 3" key="1">
    <citation type="submission" date="2018-03" db="EMBL/GenBank/DDBJ databases">
        <authorList>
            <person name="Guldener U."/>
        </authorList>
    </citation>
    <scope>NUCLEOTIDE SEQUENCE [LARGE SCALE GENOMIC DNA]</scope>
    <source>
        <strain evidence="2 3">DAOM196992</strain>
    </source>
</reference>
<dbReference type="AlphaFoldDB" id="A0A5C3EYZ1"/>
<sequence>MQPFVKLFACLVLLVASAIPGGSAQRFGGAPDFARTWKIDAGHSMVAALHANQIFLCYSGNSDWRITSGNQKDEVTINWQRDTGADWLPRYGCASSCLSGAHTPQTLGGRSWSCARAPGSSYQLADFTSFLSKLNSGQSEGFGLKASDINWTRLGQFTIFG</sequence>
<keyword evidence="3" id="KW-1185">Reference proteome</keyword>
<gene>
    <name evidence="2" type="ORF">PSFLO_01712</name>
</gene>
<keyword evidence="1" id="KW-0732">Signal</keyword>
<organism evidence="2 3">
    <name type="scientific">Pseudozyma flocculosa</name>
    <dbReference type="NCBI Taxonomy" id="84751"/>
    <lineage>
        <taxon>Eukaryota</taxon>
        <taxon>Fungi</taxon>
        <taxon>Dikarya</taxon>
        <taxon>Basidiomycota</taxon>
        <taxon>Ustilaginomycotina</taxon>
        <taxon>Ustilaginomycetes</taxon>
        <taxon>Ustilaginales</taxon>
        <taxon>Ustilaginaceae</taxon>
        <taxon>Pseudozyma</taxon>
    </lineage>
</organism>
<feature type="signal peptide" evidence="1">
    <location>
        <begin position="1"/>
        <end position="24"/>
    </location>
</feature>
<feature type="chain" id="PRO_5022663146" evidence="1">
    <location>
        <begin position="25"/>
        <end position="161"/>
    </location>
</feature>